<feature type="region of interest" description="Disordered" evidence="2">
    <location>
        <begin position="408"/>
        <end position="468"/>
    </location>
</feature>
<evidence type="ECO:0000313" key="5">
    <source>
        <dbReference type="Proteomes" id="UP001487740"/>
    </source>
</evidence>
<feature type="compositionally biased region" description="Basic and acidic residues" evidence="2">
    <location>
        <begin position="19"/>
        <end position="30"/>
    </location>
</feature>
<organism evidence="4 5">
    <name type="scientific">Scylla paramamosain</name>
    <name type="common">Mud crab</name>
    <dbReference type="NCBI Taxonomy" id="85552"/>
    <lineage>
        <taxon>Eukaryota</taxon>
        <taxon>Metazoa</taxon>
        <taxon>Ecdysozoa</taxon>
        <taxon>Arthropoda</taxon>
        <taxon>Crustacea</taxon>
        <taxon>Multicrustacea</taxon>
        <taxon>Malacostraca</taxon>
        <taxon>Eumalacostraca</taxon>
        <taxon>Eucarida</taxon>
        <taxon>Decapoda</taxon>
        <taxon>Pleocyemata</taxon>
        <taxon>Brachyura</taxon>
        <taxon>Eubrachyura</taxon>
        <taxon>Portunoidea</taxon>
        <taxon>Portunidae</taxon>
        <taxon>Portuninae</taxon>
        <taxon>Scylla</taxon>
    </lineage>
</organism>
<dbReference type="PANTHER" id="PTHR14454:SF11">
    <property type="entry name" value="SERRANO, ISOFORM F"/>
    <property type="match status" value="1"/>
</dbReference>
<dbReference type="PRINTS" id="PR01217">
    <property type="entry name" value="PRICHEXTENSN"/>
</dbReference>
<name>A0AAW0SUX4_SCYPA</name>
<feature type="domain" description="CABIT" evidence="3">
    <location>
        <begin position="129"/>
        <end position="383"/>
    </location>
</feature>
<evidence type="ECO:0000256" key="1">
    <source>
        <dbReference type="ARBA" id="ARBA00022553"/>
    </source>
</evidence>
<feature type="compositionally biased region" description="Low complexity" evidence="2">
    <location>
        <begin position="590"/>
        <end position="604"/>
    </location>
</feature>
<feature type="region of interest" description="Disordered" evidence="2">
    <location>
        <begin position="1"/>
        <end position="100"/>
    </location>
</feature>
<evidence type="ECO:0000259" key="3">
    <source>
        <dbReference type="Pfam" id="PF12736"/>
    </source>
</evidence>
<feature type="compositionally biased region" description="Low complexity" evidence="2">
    <location>
        <begin position="49"/>
        <end position="88"/>
    </location>
</feature>
<feature type="compositionally biased region" description="Basic and acidic residues" evidence="2">
    <location>
        <begin position="527"/>
        <end position="552"/>
    </location>
</feature>
<dbReference type="Pfam" id="PF12736">
    <property type="entry name" value="CABIT"/>
    <property type="match status" value="1"/>
</dbReference>
<evidence type="ECO:0000313" key="4">
    <source>
        <dbReference type="EMBL" id="KAK8379075.1"/>
    </source>
</evidence>
<dbReference type="InterPro" id="IPR052281">
    <property type="entry name" value="GAREM"/>
</dbReference>
<dbReference type="Proteomes" id="UP001487740">
    <property type="component" value="Unassembled WGS sequence"/>
</dbReference>
<feature type="compositionally biased region" description="Basic residues" evidence="2">
    <location>
        <begin position="431"/>
        <end position="451"/>
    </location>
</feature>
<evidence type="ECO:0000256" key="2">
    <source>
        <dbReference type="SAM" id="MobiDB-lite"/>
    </source>
</evidence>
<comment type="caution">
    <text evidence="4">The sequence shown here is derived from an EMBL/GenBank/DDBJ whole genome shotgun (WGS) entry which is preliminary data.</text>
</comment>
<keyword evidence="5" id="KW-1185">Reference proteome</keyword>
<protein>
    <recommendedName>
        <fullName evidence="3">CABIT domain-containing protein</fullName>
    </recommendedName>
</protein>
<proteinExistence type="predicted"/>
<keyword evidence="1" id="KW-0597">Phosphoprotein</keyword>
<reference evidence="4 5" key="1">
    <citation type="submission" date="2023-03" db="EMBL/GenBank/DDBJ databases">
        <title>High-quality genome of Scylla paramamosain provides insights in environmental adaptation.</title>
        <authorList>
            <person name="Zhang L."/>
        </authorList>
    </citation>
    <scope>NUCLEOTIDE SEQUENCE [LARGE SCALE GENOMIC DNA]</scope>
    <source>
        <strain evidence="4">LZ_2023a</strain>
        <tissue evidence="4">Muscle</tissue>
    </source>
</reference>
<dbReference type="PANTHER" id="PTHR14454">
    <property type="entry name" value="GRB2-ASSOCIATED AND REGULATOR OF MAPK PROTEIN FAMILY MEMBER"/>
    <property type="match status" value="1"/>
</dbReference>
<feature type="region of interest" description="Disordered" evidence="2">
    <location>
        <begin position="698"/>
        <end position="724"/>
    </location>
</feature>
<sequence length="791" mass="84191">MAGGGRGGCSLPSPCSLRDGSRERERERSKCKFRGRKVTWEIPRPNKFSGGAAAAGSRQRSRQQAAGRCDAGQAAARPAGVGRQQTQGDGRGRQGGRMTSSDVAAVVGAVQWGEEGSYLKEVAGRCPRPQLAKVIKGQYLGVGVPTLANPSLASTLLLVPAGKCLRVAAQCVKFKEGRRVVPAGPRLAIPESYDGYFEILSEDGRAVRCMESVAELARRFPDSALVRESVKAYVSRSDDVDTITEKARQVAAGETLVVVGEVVGSRGGAGGRGARFLRCFDQAGQNVYLPWEARGKFSAIAKEDNISGRLPLMVRVVHGKPPLGAKAAHHFLPELRLFAAYSEEPLAAMPLGKDAPLLLVPPSAPLKLAHARNADQVEKSKEFLRLCERAAALLGEAADRMHVYDTTLGGKGGGGGPRDPRFAQWPEPSKPRLKAHHHHHHHPRQAPRRARPAPETRPPGAPPDDYDEIDQIYDYVRGFAPLPKHIKSPYASSDAAPPSRRASQTSAPSTPDKGDARPTPPPIETIPSRRSDPRPPEKLVEKRTRRPEDKKAPATAPSTPTTPQATPSSPDTPAPTQTPSQPASPPPDLTPSTPTPATTPTAAPNKLFVKAPQQRPHKSRVLRHKSASPVKEALLEVTGSSAPTASPATNNPSLLAGSGAGVGGGMGTSSPSPLFKLRYKSLTSLALDFDTLDSSISGGKASADSGGSGTITAKLPEKRSRRLTRPKSLTNLAWDSRDNLGLSGTSRALLEAEKHLRLQPGVYRHVRDTPGMLAATSRLLAGHKKIGTLYL</sequence>
<accession>A0AAW0SUX4</accession>
<feature type="compositionally biased region" description="Basic residues" evidence="2">
    <location>
        <begin position="615"/>
        <end position="626"/>
    </location>
</feature>
<dbReference type="InterPro" id="IPR025946">
    <property type="entry name" value="CABIT_dom"/>
</dbReference>
<dbReference type="AlphaFoldDB" id="A0AAW0SUX4"/>
<feature type="region of interest" description="Disordered" evidence="2">
    <location>
        <begin position="487"/>
        <end position="630"/>
    </location>
</feature>
<feature type="compositionally biased region" description="Low complexity" evidence="2">
    <location>
        <begin position="488"/>
        <end position="503"/>
    </location>
</feature>
<feature type="compositionally biased region" description="Low complexity" evidence="2">
    <location>
        <begin position="553"/>
        <end position="581"/>
    </location>
</feature>
<gene>
    <name evidence="4" type="ORF">O3P69_019119</name>
</gene>
<dbReference type="EMBL" id="JARAKH010000043">
    <property type="protein sequence ID" value="KAK8379075.1"/>
    <property type="molecule type" value="Genomic_DNA"/>
</dbReference>